<sequence length="281" mass="31496">MSLRTRISQQSTVVQLKRLSSSQELLWNLTLRELRSKYRRSFLGWTWSLLNPLALVAIYSFIFGVVFGSQAPAGDPSGLTSYALYLLSGLLPWSFFGLVTGLGLSSLIGNAGLVRKVAFARETLVFSQSIFSLVQFSIEMLLLSTILVVAGSPILPWLPEVIMLMLLLTIFSTGLALALAVFAAYFRDLVYLWTIIMQAYFFTTPIIYNADDLKGRVSEPILNILNYNPMAVFVRAFRNTLYDGRGAEAGDILLLIVVSFSVFFIGFKIFHKFTRRLAEEL</sequence>
<keyword evidence="3" id="KW-1003">Cell membrane</keyword>
<dbReference type="InterPro" id="IPR013525">
    <property type="entry name" value="ABC2_TM"/>
</dbReference>
<feature type="transmembrane region" description="Helical" evidence="8">
    <location>
        <begin position="161"/>
        <end position="182"/>
    </location>
</feature>
<keyword evidence="4" id="KW-0997">Cell inner membrane</keyword>
<evidence type="ECO:0000256" key="6">
    <source>
        <dbReference type="ARBA" id="ARBA00022989"/>
    </source>
</evidence>
<evidence type="ECO:0000259" key="9">
    <source>
        <dbReference type="PROSITE" id="PS51012"/>
    </source>
</evidence>
<evidence type="ECO:0000313" key="10">
    <source>
        <dbReference type="EMBL" id="CAB5068149.1"/>
    </source>
</evidence>
<dbReference type="PROSITE" id="PS51012">
    <property type="entry name" value="ABC_TM2"/>
    <property type="match status" value="1"/>
</dbReference>
<evidence type="ECO:0000256" key="5">
    <source>
        <dbReference type="ARBA" id="ARBA00022692"/>
    </source>
</evidence>
<evidence type="ECO:0000256" key="7">
    <source>
        <dbReference type="ARBA" id="ARBA00023136"/>
    </source>
</evidence>
<keyword evidence="2" id="KW-0813">Transport</keyword>
<dbReference type="AlphaFoldDB" id="A0A6J7UQG4"/>
<keyword evidence="7 8" id="KW-0472">Membrane</keyword>
<dbReference type="PANTHER" id="PTHR30413:SF8">
    <property type="entry name" value="TRANSPORT PERMEASE PROTEIN"/>
    <property type="match status" value="1"/>
</dbReference>
<evidence type="ECO:0000256" key="8">
    <source>
        <dbReference type="SAM" id="Phobius"/>
    </source>
</evidence>
<keyword evidence="5 8" id="KW-0812">Transmembrane</keyword>
<evidence type="ECO:0000256" key="1">
    <source>
        <dbReference type="ARBA" id="ARBA00004429"/>
    </source>
</evidence>
<feature type="transmembrane region" description="Helical" evidence="8">
    <location>
        <begin position="82"/>
        <end position="109"/>
    </location>
</feature>
<proteinExistence type="predicted"/>
<keyword evidence="6 8" id="KW-1133">Transmembrane helix</keyword>
<dbReference type="GO" id="GO:0140359">
    <property type="term" value="F:ABC-type transporter activity"/>
    <property type="evidence" value="ECO:0007669"/>
    <property type="project" value="InterPro"/>
</dbReference>
<dbReference type="PANTHER" id="PTHR30413">
    <property type="entry name" value="INNER MEMBRANE TRANSPORT PERMEASE"/>
    <property type="match status" value="1"/>
</dbReference>
<feature type="transmembrane region" description="Helical" evidence="8">
    <location>
        <begin position="252"/>
        <end position="270"/>
    </location>
</feature>
<name>A0A6J7UQG4_9ZZZZ</name>
<dbReference type="InterPro" id="IPR047817">
    <property type="entry name" value="ABC2_TM_bact-type"/>
</dbReference>
<dbReference type="GO" id="GO:0015920">
    <property type="term" value="P:lipopolysaccharide transport"/>
    <property type="evidence" value="ECO:0007669"/>
    <property type="project" value="TreeGrafter"/>
</dbReference>
<organism evidence="10">
    <name type="scientific">freshwater metagenome</name>
    <dbReference type="NCBI Taxonomy" id="449393"/>
    <lineage>
        <taxon>unclassified sequences</taxon>
        <taxon>metagenomes</taxon>
        <taxon>ecological metagenomes</taxon>
    </lineage>
</organism>
<feature type="transmembrane region" description="Helical" evidence="8">
    <location>
        <begin position="189"/>
        <end position="208"/>
    </location>
</feature>
<dbReference type="Pfam" id="PF01061">
    <property type="entry name" value="ABC2_membrane"/>
    <property type="match status" value="1"/>
</dbReference>
<feature type="transmembrane region" description="Helical" evidence="8">
    <location>
        <begin position="130"/>
        <end position="155"/>
    </location>
</feature>
<gene>
    <name evidence="10" type="ORF">UFOPK4347_01698</name>
</gene>
<dbReference type="GO" id="GO:0005886">
    <property type="term" value="C:plasma membrane"/>
    <property type="evidence" value="ECO:0007669"/>
    <property type="project" value="UniProtKB-SubCell"/>
</dbReference>
<protein>
    <submittedName>
        <fullName evidence="10">Unannotated protein</fullName>
    </submittedName>
</protein>
<accession>A0A6J7UQG4</accession>
<reference evidence="10" key="1">
    <citation type="submission" date="2020-05" db="EMBL/GenBank/DDBJ databases">
        <authorList>
            <person name="Chiriac C."/>
            <person name="Salcher M."/>
            <person name="Ghai R."/>
            <person name="Kavagutti S V."/>
        </authorList>
    </citation>
    <scope>NUCLEOTIDE SEQUENCE</scope>
</reference>
<comment type="subcellular location">
    <subcellularLocation>
        <location evidence="1">Cell inner membrane</location>
        <topology evidence="1">Multi-pass membrane protein</topology>
    </subcellularLocation>
</comment>
<evidence type="ECO:0000256" key="4">
    <source>
        <dbReference type="ARBA" id="ARBA00022519"/>
    </source>
</evidence>
<feature type="domain" description="ABC transmembrane type-2" evidence="9">
    <location>
        <begin position="43"/>
        <end position="273"/>
    </location>
</feature>
<dbReference type="EMBL" id="CAFBQU010000084">
    <property type="protein sequence ID" value="CAB5068149.1"/>
    <property type="molecule type" value="Genomic_DNA"/>
</dbReference>
<evidence type="ECO:0000256" key="2">
    <source>
        <dbReference type="ARBA" id="ARBA00022448"/>
    </source>
</evidence>
<evidence type="ECO:0000256" key="3">
    <source>
        <dbReference type="ARBA" id="ARBA00022475"/>
    </source>
</evidence>
<feature type="transmembrane region" description="Helical" evidence="8">
    <location>
        <begin position="42"/>
        <end position="62"/>
    </location>
</feature>